<protein>
    <recommendedName>
        <fullName evidence="15">Cadherin domain-containing protein</fullName>
    </recommendedName>
</protein>
<feature type="compositionally biased region" description="Polar residues" evidence="12">
    <location>
        <begin position="990"/>
        <end position="1002"/>
    </location>
</feature>
<dbReference type="CDD" id="cd11304">
    <property type="entry name" value="Cadherin_repeat"/>
    <property type="match status" value="7"/>
</dbReference>
<feature type="compositionally biased region" description="Polar residues" evidence="12">
    <location>
        <begin position="905"/>
        <end position="914"/>
    </location>
</feature>
<dbReference type="InterPro" id="IPR020894">
    <property type="entry name" value="Cadherin_CS"/>
</dbReference>
<dbReference type="Gene3D" id="2.60.40.60">
    <property type="entry name" value="Cadherins"/>
    <property type="match status" value="7"/>
</dbReference>
<feature type="region of interest" description="Disordered" evidence="12">
    <location>
        <begin position="905"/>
        <end position="944"/>
    </location>
</feature>
<evidence type="ECO:0000313" key="16">
    <source>
        <dbReference type="EMBL" id="KAK6173988.1"/>
    </source>
</evidence>
<name>A0AAN8JEV0_PATCE</name>
<feature type="domain" description="Cadherin" evidence="15">
    <location>
        <begin position="63"/>
        <end position="140"/>
    </location>
</feature>
<dbReference type="InterPro" id="IPR050174">
    <property type="entry name" value="Protocadherin/Cadherin-CA"/>
</dbReference>
<accession>A0AAN8JEV0</accession>
<evidence type="ECO:0000256" key="11">
    <source>
        <dbReference type="PROSITE-ProRule" id="PRU00043"/>
    </source>
</evidence>
<keyword evidence="4 14" id="KW-0732">Signal</keyword>
<feature type="domain" description="Cadherin" evidence="15">
    <location>
        <begin position="365"/>
        <end position="469"/>
    </location>
</feature>
<feature type="chain" id="PRO_5042881967" description="Cadherin domain-containing protein" evidence="14">
    <location>
        <begin position="23"/>
        <end position="1141"/>
    </location>
</feature>
<evidence type="ECO:0000256" key="3">
    <source>
        <dbReference type="ARBA" id="ARBA00022692"/>
    </source>
</evidence>
<proteinExistence type="predicted"/>
<evidence type="ECO:0000256" key="7">
    <source>
        <dbReference type="ARBA" id="ARBA00022889"/>
    </source>
</evidence>
<evidence type="ECO:0000256" key="4">
    <source>
        <dbReference type="ARBA" id="ARBA00022729"/>
    </source>
</evidence>
<dbReference type="InterPro" id="IPR002126">
    <property type="entry name" value="Cadherin-like_dom"/>
</dbReference>
<feature type="domain" description="Cadherin" evidence="15">
    <location>
        <begin position="682"/>
        <end position="786"/>
    </location>
</feature>
<keyword evidence="8 13" id="KW-1133">Transmembrane helix</keyword>
<dbReference type="Proteomes" id="UP001347796">
    <property type="component" value="Unassembled WGS sequence"/>
</dbReference>
<dbReference type="Pfam" id="PF08266">
    <property type="entry name" value="Cadherin_2"/>
    <property type="match status" value="1"/>
</dbReference>
<dbReference type="SUPFAM" id="SSF49313">
    <property type="entry name" value="Cadherin-like"/>
    <property type="match status" value="7"/>
</dbReference>
<feature type="region of interest" description="Disordered" evidence="12">
    <location>
        <begin position="964"/>
        <end position="1007"/>
    </location>
</feature>
<dbReference type="Pfam" id="PF00028">
    <property type="entry name" value="Cadherin"/>
    <property type="match status" value="6"/>
</dbReference>
<evidence type="ECO:0000256" key="10">
    <source>
        <dbReference type="ARBA" id="ARBA00023180"/>
    </source>
</evidence>
<keyword evidence="9 13" id="KW-0472">Membrane</keyword>
<evidence type="ECO:0000256" key="2">
    <source>
        <dbReference type="ARBA" id="ARBA00022475"/>
    </source>
</evidence>
<dbReference type="PROSITE" id="PS00232">
    <property type="entry name" value="CADHERIN_1"/>
    <property type="match status" value="4"/>
</dbReference>
<dbReference type="PROSITE" id="PS50268">
    <property type="entry name" value="CADHERIN_2"/>
    <property type="match status" value="7"/>
</dbReference>
<dbReference type="SMART" id="SM00112">
    <property type="entry name" value="CA"/>
    <property type="match status" value="7"/>
</dbReference>
<keyword evidence="7" id="KW-0130">Cell adhesion</keyword>
<gene>
    <name evidence="16" type="ORF">SNE40_017349</name>
</gene>
<keyword evidence="2" id="KW-1003">Cell membrane</keyword>
<dbReference type="InterPro" id="IPR015919">
    <property type="entry name" value="Cadherin-like_sf"/>
</dbReference>
<feature type="transmembrane region" description="Helical" evidence="13">
    <location>
        <begin position="794"/>
        <end position="818"/>
    </location>
</feature>
<keyword evidence="10" id="KW-0325">Glycoprotein</keyword>
<dbReference type="InterPro" id="IPR013164">
    <property type="entry name" value="Cadherin_N"/>
</dbReference>
<evidence type="ECO:0000256" key="13">
    <source>
        <dbReference type="SAM" id="Phobius"/>
    </source>
</evidence>
<dbReference type="FunFam" id="2.60.40.60:FF:000020">
    <property type="entry name" value="Dachsous cadherin-related 1b"/>
    <property type="match status" value="1"/>
</dbReference>
<dbReference type="PANTHER" id="PTHR24028">
    <property type="entry name" value="CADHERIN-87A"/>
    <property type="match status" value="1"/>
</dbReference>
<dbReference type="FunFam" id="2.60.40.60:FF:000002">
    <property type="entry name" value="Protocadherin alpha 2"/>
    <property type="match status" value="1"/>
</dbReference>
<dbReference type="FunFam" id="2.60.40.60:FF:000092">
    <property type="entry name" value="Protocadherin 8"/>
    <property type="match status" value="1"/>
</dbReference>
<evidence type="ECO:0000256" key="6">
    <source>
        <dbReference type="ARBA" id="ARBA00022837"/>
    </source>
</evidence>
<dbReference type="EMBL" id="JAZGQO010000011">
    <property type="protein sequence ID" value="KAK6173988.1"/>
    <property type="molecule type" value="Genomic_DNA"/>
</dbReference>
<evidence type="ECO:0000256" key="5">
    <source>
        <dbReference type="ARBA" id="ARBA00022737"/>
    </source>
</evidence>
<evidence type="ECO:0000256" key="1">
    <source>
        <dbReference type="ARBA" id="ARBA00004251"/>
    </source>
</evidence>
<evidence type="ECO:0000256" key="12">
    <source>
        <dbReference type="SAM" id="MobiDB-lite"/>
    </source>
</evidence>
<keyword evidence="3 13" id="KW-0812">Transmembrane</keyword>
<evidence type="ECO:0000256" key="14">
    <source>
        <dbReference type="SAM" id="SignalP"/>
    </source>
</evidence>
<feature type="signal peptide" evidence="14">
    <location>
        <begin position="1"/>
        <end position="22"/>
    </location>
</feature>
<evidence type="ECO:0000256" key="9">
    <source>
        <dbReference type="ARBA" id="ARBA00023136"/>
    </source>
</evidence>
<evidence type="ECO:0000256" key="8">
    <source>
        <dbReference type="ARBA" id="ARBA00022989"/>
    </source>
</evidence>
<dbReference type="PRINTS" id="PR00205">
    <property type="entry name" value="CADHERIN"/>
</dbReference>
<sequence>MACFTLLIIAAGAILTITNVSGQIVEELYYDLQEEREPPVRIADLSRDSNVSSVISSGELPLLSFRLFSSTGSTNFHLDNSTGLLSSRERINRERVCRSQTSCVLTLNVGIQSLLAGSSFFQTLTVSVRIVDINDNSPIFSRSTAELSFLESSPPGTSFLIDGATDLDTGANNSVVSYSLLPTSDIFSLKTQRKLDGSMEVSIVLKSPLDRETISRYELTVVAQDGGQPRRSGEMKLYINVTDVNDNKPRFLNTVYNVSVNETAPLNATIVTVSATDPDLNQNGQITYRFSSRQTDFDVVNYFSVNSRNGDVYPIASLTPLQGQIKSVIVEAKDGGVESKISQCIVHVTVLDNVNTPPVIRLNLVSANHTVDLSEATSVGSLVAHFVTEDVDSGINGDVSCQVTNSTEFSVRQIKTDQYKIILNQVLDREVKSDYQINLVCQDGGQPPLQTKISLTVLLYDVNDNPPVVQQSEYFINISENNESGFKLLQVRATDKDVGENGHVMYKLGHVSEMTSTIEVNETTGDVIVLGSFDYEAEKHVNISIIAVDEGIPPLSAIVNVYLTITDENDNSPYFNEPVYIFNVKENSAPGASVGKLQAHDVDSGNNGRLNYRIKTNSSLPFILSKDGYLSTQQTLDREKQALYSFIITAYDLGIPQQSGDVLINVAILDENDNKPIIKFPNSSVDSINVFYQAVPGTELLRVEAMDDDEGDNSRLIYELKYSEKPDYFIIDENSGVIFLNKQLRLEDCGNTSVSVKVSDRGLQSKSVFVNFTMIITEGNSTSLAYINHTEHNMLIVIIIVSVTLVVAILVLTIVLLLKRTDKQKHLQQHSQYDMKNLDDTIYKKGIHVYHSGETILHLKRESLKASPSSNDELIVFKMKLAEKYQVDGGDCSFSKETEMSDVLSSVSGETNGCDSGRGASEGEGQDDGATSVPNSPRKQMMTFKGSIQPPSYFRLEQMRSVNTATQPSHHHTRHNVNATDSLKIKASGNRPSGLNKENFTPNGEKYDNQGSCLKHVSENYQYLHNSKYKYDNGNNKQTTQSFNKQNNLIFTQNGDGFHQYNDNINTQYGGRTELRHHRNSNVYNHDMDMYSVDTVDDGHSTTTSGSYTVDNDQFVDDLSILPDDSYHVTHLGHNPQDVYV</sequence>
<dbReference type="AlphaFoldDB" id="A0AAN8JEV0"/>
<reference evidence="16 17" key="1">
    <citation type="submission" date="2024-01" db="EMBL/GenBank/DDBJ databases">
        <title>The genome of the rayed Mediterranean limpet Patella caerulea (Linnaeus, 1758).</title>
        <authorList>
            <person name="Anh-Thu Weber A."/>
            <person name="Halstead-Nussloch G."/>
        </authorList>
    </citation>
    <scope>NUCLEOTIDE SEQUENCE [LARGE SCALE GENOMIC DNA]</scope>
    <source>
        <strain evidence="16">AATW-2023a</strain>
        <tissue evidence="16">Whole specimen</tissue>
    </source>
</reference>
<dbReference type="GO" id="GO:0007156">
    <property type="term" value="P:homophilic cell adhesion via plasma membrane adhesion molecules"/>
    <property type="evidence" value="ECO:0007669"/>
    <property type="project" value="InterPro"/>
</dbReference>
<feature type="domain" description="Cadherin" evidence="15">
    <location>
        <begin position="141"/>
        <end position="251"/>
    </location>
</feature>
<evidence type="ECO:0000313" key="17">
    <source>
        <dbReference type="Proteomes" id="UP001347796"/>
    </source>
</evidence>
<dbReference type="GO" id="GO:0005509">
    <property type="term" value="F:calcium ion binding"/>
    <property type="evidence" value="ECO:0007669"/>
    <property type="project" value="UniProtKB-UniRule"/>
</dbReference>
<feature type="domain" description="Cadherin" evidence="15">
    <location>
        <begin position="470"/>
        <end position="575"/>
    </location>
</feature>
<dbReference type="GO" id="GO:0005886">
    <property type="term" value="C:plasma membrane"/>
    <property type="evidence" value="ECO:0007669"/>
    <property type="project" value="UniProtKB-SubCell"/>
</dbReference>
<dbReference type="FunFam" id="2.60.40.60:FF:000007">
    <property type="entry name" value="Protocadherin alpha 2"/>
    <property type="match status" value="1"/>
</dbReference>
<dbReference type="FunFam" id="2.60.40.60:FF:000094">
    <property type="entry name" value="protocadherin gamma-C4 isoform X2"/>
    <property type="match status" value="1"/>
</dbReference>
<comment type="subcellular location">
    <subcellularLocation>
        <location evidence="1">Cell membrane</location>
        <topology evidence="1">Single-pass type I membrane protein</topology>
    </subcellularLocation>
</comment>
<organism evidence="16 17">
    <name type="scientific">Patella caerulea</name>
    <name type="common">Rayed Mediterranean limpet</name>
    <dbReference type="NCBI Taxonomy" id="87958"/>
    <lineage>
        <taxon>Eukaryota</taxon>
        <taxon>Metazoa</taxon>
        <taxon>Spiralia</taxon>
        <taxon>Lophotrochozoa</taxon>
        <taxon>Mollusca</taxon>
        <taxon>Gastropoda</taxon>
        <taxon>Patellogastropoda</taxon>
        <taxon>Patelloidea</taxon>
        <taxon>Patellidae</taxon>
        <taxon>Patella</taxon>
    </lineage>
</organism>
<comment type="caution">
    <text evidence="16">The sequence shown here is derived from an EMBL/GenBank/DDBJ whole genome shotgun (WGS) entry which is preliminary data.</text>
</comment>
<dbReference type="PANTHER" id="PTHR24028:SF146">
    <property type="entry name" value="CADHERIN 96CB, ISOFORM D-RELATED"/>
    <property type="match status" value="1"/>
</dbReference>
<keyword evidence="5" id="KW-0677">Repeat</keyword>
<feature type="domain" description="Cadherin" evidence="15">
    <location>
        <begin position="576"/>
        <end position="678"/>
    </location>
</feature>
<keyword evidence="17" id="KW-1185">Reference proteome</keyword>
<feature type="domain" description="Cadherin" evidence="15">
    <location>
        <begin position="252"/>
        <end position="360"/>
    </location>
</feature>
<keyword evidence="6 11" id="KW-0106">Calcium</keyword>
<evidence type="ECO:0000259" key="15">
    <source>
        <dbReference type="PROSITE" id="PS50268"/>
    </source>
</evidence>